<dbReference type="EMBL" id="SRYW01000015">
    <property type="protein sequence ID" value="TGY32558.1"/>
    <property type="molecule type" value="Genomic_DNA"/>
</dbReference>
<comment type="caution">
    <text evidence="1">The sequence shown here is derived from an EMBL/GenBank/DDBJ whole genome shotgun (WGS) entry which is preliminary data.</text>
</comment>
<name>A0A4S2CUH4_STEMA</name>
<proteinExistence type="predicted"/>
<organism evidence="1 2">
    <name type="scientific">Stenotrophomonas maltophilia</name>
    <name type="common">Pseudomonas maltophilia</name>
    <name type="synonym">Xanthomonas maltophilia</name>
    <dbReference type="NCBI Taxonomy" id="40324"/>
    <lineage>
        <taxon>Bacteria</taxon>
        <taxon>Pseudomonadati</taxon>
        <taxon>Pseudomonadota</taxon>
        <taxon>Gammaproteobacteria</taxon>
        <taxon>Lysobacterales</taxon>
        <taxon>Lysobacteraceae</taxon>
        <taxon>Stenotrophomonas</taxon>
        <taxon>Stenotrophomonas maltophilia group</taxon>
    </lineage>
</organism>
<dbReference type="OrthoDB" id="6174294at2"/>
<accession>A0A4S2CUH4</accession>
<evidence type="ECO:0000313" key="2">
    <source>
        <dbReference type="Proteomes" id="UP000306631"/>
    </source>
</evidence>
<dbReference type="RefSeq" id="WP_136006297.1">
    <property type="nucleotide sequence ID" value="NZ_SRYW01000015.1"/>
</dbReference>
<gene>
    <name evidence="1" type="ORF">E5352_15360</name>
</gene>
<dbReference type="Proteomes" id="UP000306631">
    <property type="component" value="Unassembled WGS sequence"/>
</dbReference>
<evidence type="ECO:0000313" key="1">
    <source>
        <dbReference type="EMBL" id="TGY32558.1"/>
    </source>
</evidence>
<reference evidence="1 2" key="1">
    <citation type="submission" date="2019-04" db="EMBL/GenBank/DDBJ databases">
        <title>Microbes associate with the intestines of laboratory mice.</title>
        <authorList>
            <person name="Navarre W."/>
            <person name="Wong E."/>
            <person name="Huang K."/>
            <person name="Tropini C."/>
            <person name="Ng K."/>
            <person name="Yu B."/>
        </authorList>
    </citation>
    <scope>NUCLEOTIDE SEQUENCE [LARGE SCALE GENOMIC DNA]</scope>
    <source>
        <strain evidence="1 2">NM62_B4-13</strain>
    </source>
</reference>
<sequence>MALYTLTVDLLAETGSFERDLGKSARASDRAARAMRQMQREMSDSFAQAARDAKVSVTSIDLSMSSLAKGFGAIGGGALLGRFITETVNAQNELAQLNAILKSTGQTAGFNSRQLVDMADKMAKATTHSSGEIVNAQTRLLSYTGIVGENFPRALQLAIDQSVRLGENITQSAETIGKALEYPTEGISALTKQGFLFTEQQKDMLASLVETGRLAEAQAMVMGVMEGSYAGAAAAARDTLGGALTGLKNSFDDLLGSQAQSGGIAAATTAVNSFADNLGVVAAAAVPLGTGLAVFYAGGKLMAGISALNALWAANSVVANRASIGMMGMLPPTVRLTAAQTAARVAAQGLQSAYAALGGPVGIAAAIATAAAGWWMIRDSTKEADSALIDFNGTLDDTITKYTELNKQERAGELLKLDARISESYREVTKSIQEMISSAAAYSDVAHADAFIKETTRLKESLHGGKLSADEFSAGLEAAWRTMIDGSPAAQTVAKSLTQQTAAAATSSLEFERQRGLLSALTGVSGAAERQTDATTAALNRQAVASHAASEGINQHLKSLQASVDSQLVNLVRLKQGAEAAFMVDVGQKINAAGGVDKLTTEQRAAYNKQIAQGLSLIRQTEAAQKATQTARASDKASAKEQKAVTEALARYTQQAELAAAAMKGPLDEAMARHLQNMGEYSAALAKGNIAQGDANVLMAQSAMEYAKVAAEVDRAMTSPEALLATMNGELAMLGKIGRARELYRRQLLNERDMRQELQKSVEAAGGKEALALAKGAASYEEYERSILAAAGASAALSLQMEEAAANVEAWANVVIYGVGDAADAMAEFVAGGMRDWRSLWGDLKDVARQGLRDLSRQLLQQKLVLPIQTSILDRVGYSILSGNGTAAGGQNLASVAALVSKSQAAAGFQTRIATGTRTDPASMMGFGNNMPAFTGPGGKASSLSGINWGGALAGGMMGMQGGDGLFTKGVSTLAGGFAGNAVSGVISAGMAAYKGGSGLMGALTGGLKSIGPAGWIGLGAFALDKVTGGGLFGTSWKTTGGASQFNIGDSGVSGVSETTQSKKRSLFRGSKSRTNRAAMDDAALQSVRDLFDQIERAMGQAAAALGVAVPPMVAGSFRQEFDKNGNLTKEFGQIAGRVYYEAEEAFAQRLAGENMLAVAKAYGAADEIERLADRYRSDAAKLNEVAGLTVAIQADIANAAQLWSRSGDGVITAVVDRMGDLARAGETMSDAYARLTGAAKSYGALMADVSTQLLTGDLSQYQSQALSIERTYRQQVKAANDYAKALGLSGARAEDLAKIEALRATSMGKLQAQIDADKKAMKYGLSISDLSPLTDQEKLQEAMRELERAVSGGDAGAAQAAAQAALGFGRNLYSSGKDYNNLFGQVTGLIDGMKVGNLDMDDGTSMGQLADAIEALPDNFSRAVFDLVVDGKGQAETTAAVQQSNALLTEQNKLLHDLLAVTTQGVRTSTSSSMREALNAR</sequence>
<protein>
    <submittedName>
        <fullName evidence="1">Phage tail protein</fullName>
    </submittedName>
</protein>